<dbReference type="Gene3D" id="3.55.50.30">
    <property type="match status" value="1"/>
</dbReference>
<dbReference type="InterPro" id="IPR006860">
    <property type="entry name" value="FecR"/>
</dbReference>
<evidence type="ECO:0000313" key="3">
    <source>
        <dbReference type="Proteomes" id="UP000018851"/>
    </source>
</evidence>
<evidence type="ECO:0000259" key="1">
    <source>
        <dbReference type="Pfam" id="PF04773"/>
    </source>
</evidence>
<accession>W0AC49</accession>
<dbReference type="PANTHER" id="PTHR30273">
    <property type="entry name" value="PERIPLASMIC SIGNAL SENSOR AND SIGMA FACTOR ACTIVATOR FECR-RELATED"/>
    <property type="match status" value="1"/>
</dbReference>
<dbReference type="PANTHER" id="PTHR30273:SF2">
    <property type="entry name" value="PROTEIN FECR"/>
    <property type="match status" value="1"/>
</dbReference>
<feature type="domain" description="FecR protein" evidence="1">
    <location>
        <begin position="130"/>
        <end position="219"/>
    </location>
</feature>
<dbReference type="eggNOG" id="COG3712">
    <property type="taxonomic scope" value="Bacteria"/>
</dbReference>
<gene>
    <name evidence="2" type="ORF">NX02_07650</name>
</gene>
<dbReference type="EMBL" id="CP006644">
    <property type="protein sequence ID" value="AHE53255.1"/>
    <property type="molecule type" value="Genomic_DNA"/>
</dbReference>
<dbReference type="KEGG" id="ssan:NX02_07650"/>
<dbReference type="PATRIC" id="fig|1123269.5.peg.1489"/>
<dbReference type="PIRSF" id="PIRSF018266">
    <property type="entry name" value="FecR"/>
    <property type="match status" value="1"/>
</dbReference>
<dbReference type="STRING" id="1123269.NX02_07650"/>
<reference evidence="2 3" key="1">
    <citation type="submission" date="2013-07" db="EMBL/GenBank/DDBJ databases">
        <title>Completed genome of Sphingomonas sanxanigenens NX02.</title>
        <authorList>
            <person name="Ma T."/>
            <person name="Huang H."/>
            <person name="Wu M."/>
            <person name="Li X."/>
            <person name="Li G."/>
        </authorList>
    </citation>
    <scope>NUCLEOTIDE SEQUENCE [LARGE SCALE GENOMIC DNA]</scope>
    <source>
        <strain evidence="2 3">NX02</strain>
    </source>
</reference>
<dbReference type="InterPro" id="IPR012373">
    <property type="entry name" value="Ferrdict_sens_TM"/>
</dbReference>
<dbReference type="GO" id="GO:0016989">
    <property type="term" value="F:sigma factor antagonist activity"/>
    <property type="evidence" value="ECO:0007669"/>
    <property type="project" value="TreeGrafter"/>
</dbReference>
<dbReference type="Pfam" id="PF04773">
    <property type="entry name" value="FecR"/>
    <property type="match status" value="1"/>
</dbReference>
<evidence type="ECO:0000313" key="2">
    <source>
        <dbReference type="EMBL" id="AHE53255.1"/>
    </source>
</evidence>
<dbReference type="Gene3D" id="2.60.120.1440">
    <property type="match status" value="1"/>
</dbReference>
<proteinExistence type="predicted"/>
<keyword evidence="3" id="KW-1185">Reference proteome</keyword>
<dbReference type="AlphaFoldDB" id="W0AC49"/>
<dbReference type="HOGENOM" id="CLU_050192_0_1_5"/>
<name>W0AC49_9SPHN</name>
<sequence length="335" mass="36269">MNGGRSMPDDRALFADLLQMTISKDPLGQDALIAEASRWLAALDAGSARPDEFEAWRRADPARAVAYARVAASWESTAAAQPGATQAPVAAAPVPTTAGRRQWLKAAAVGLPVMLLGSGFIAQRAYAWDNATTRVGEKRRVPLPDGSVAYLNTDSSLSWRFTTEKRMLRLDRGEMALDLRHGGAALLHAKDAVLPLAPGLFDARVDAGQAELTLVDGAAMQLPGIAKGMMLQPNMAIIVDEDRAPRLMARSTEQVQSLMAWRAGEIVFLDQSVADATADFNRHLTRKIKVTNPDLAREKIGGRFDLDRPDQFLKAVSLSLDARVVTTPDGYELTR</sequence>
<protein>
    <recommendedName>
        <fullName evidence="1">FecR protein domain-containing protein</fullName>
    </recommendedName>
</protein>
<organism evidence="2 3">
    <name type="scientific">Sphingomonas sanxanigenens DSM 19645 = NX02</name>
    <dbReference type="NCBI Taxonomy" id="1123269"/>
    <lineage>
        <taxon>Bacteria</taxon>
        <taxon>Pseudomonadati</taxon>
        <taxon>Pseudomonadota</taxon>
        <taxon>Alphaproteobacteria</taxon>
        <taxon>Sphingomonadales</taxon>
        <taxon>Sphingomonadaceae</taxon>
        <taxon>Sphingomonas</taxon>
    </lineage>
</organism>
<dbReference type="Proteomes" id="UP000018851">
    <property type="component" value="Chromosome"/>
</dbReference>